<keyword evidence="3" id="KW-0808">Transferase</keyword>
<name>A0A518G0V5_9BACT</name>
<dbReference type="EC" id="2.7.11.1" evidence="3"/>
<proteinExistence type="predicted"/>
<evidence type="ECO:0000313" key="3">
    <source>
        <dbReference type="EMBL" id="QDV22154.1"/>
    </source>
</evidence>
<dbReference type="EMBL" id="CP036298">
    <property type="protein sequence ID" value="QDV22154.1"/>
    <property type="molecule type" value="Genomic_DNA"/>
</dbReference>
<feature type="compositionally biased region" description="Low complexity" evidence="1">
    <location>
        <begin position="261"/>
        <end position="270"/>
    </location>
</feature>
<dbReference type="Pfam" id="PF00069">
    <property type="entry name" value="Pkinase"/>
    <property type="match status" value="1"/>
</dbReference>
<dbReference type="AlphaFoldDB" id="A0A518G0V5"/>
<dbReference type="RefSeq" id="WP_145073264.1">
    <property type="nucleotide sequence ID" value="NZ_CP036298.1"/>
</dbReference>
<dbReference type="Proteomes" id="UP000318017">
    <property type="component" value="Chromosome"/>
</dbReference>
<keyword evidence="4" id="KW-1185">Reference proteome</keyword>
<dbReference type="InterPro" id="IPR000719">
    <property type="entry name" value="Prot_kinase_dom"/>
</dbReference>
<dbReference type="CDD" id="cd14014">
    <property type="entry name" value="STKc_PknB_like"/>
    <property type="match status" value="1"/>
</dbReference>
<organism evidence="3 4">
    <name type="scientific">Aureliella helgolandensis</name>
    <dbReference type="NCBI Taxonomy" id="2527968"/>
    <lineage>
        <taxon>Bacteria</taxon>
        <taxon>Pseudomonadati</taxon>
        <taxon>Planctomycetota</taxon>
        <taxon>Planctomycetia</taxon>
        <taxon>Pirellulales</taxon>
        <taxon>Pirellulaceae</taxon>
        <taxon>Aureliella</taxon>
    </lineage>
</organism>
<dbReference type="GO" id="GO:0004674">
    <property type="term" value="F:protein serine/threonine kinase activity"/>
    <property type="evidence" value="ECO:0007669"/>
    <property type="project" value="UniProtKB-EC"/>
</dbReference>
<dbReference type="PROSITE" id="PS00108">
    <property type="entry name" value="PROTEIN_KINASE_ST"/>
    <property type="match status" value="1"/>
</dbReference>
<dbReference type="Gene3D" id="1.10.510.10">
    <property type="entry name" value="Transferase(Phosphotransferase) domain 1"/>
    <property type="match status" value="1"/>
</dbReference>
<dbReference type="SMART" id="SM00220">
    <property type="entry name" value="S_TKc"/>
    <property type="match status" value="1"/>
</dbReference>
<keyword evidence="3" id="KW-0418">Kinase</keyword>
<dbReference type="InterPro" id="IPR011009">
    <property type="entry name" value="Kinase-like_dom_sf"/>
</dbReference>
<evidence type="ECO:0000256" key="1">
    <source>
        <dbReference type="SAM" id="MobiDB-lite"/>
    </source>
</evidence>
<dbReference type="OrthoDB" id="6111975at2"/>
<feature type="domain" description="Protein kinase" evidence="2">
    <location>
        <begin position="11"/>
        <end position="257"/>
    </location>
</feature>
<dbReference type="GO" id="GO:0005524">
    <property type="term" value="F:ATP binding"/>
    <property type="evidence" value="ECO:0007669"/>
    <property type="project" value="InterPro"/>
</dbReference>
<sequence>MLRTRQRFGKYIIQCRLAEGGFAAVYRAMDTIEGVRVALKVPHPHLMTDSMLTTFKHEARLAAKLDHPNILQLKNADFIDGKFVLVTPLSETSLESRLQKRLATRTALDYSLQLLEAVSYAHEHKVVHCDIKPDNLLLFPENQLQLADFGIARVAHRTLQCSGSGTLGYVAPEQAMGKPSFRSDVFSMGIVIYRMLTGVLPEWPYQWPLQGFSRLKDRVTEPMVTLLRRATSADCSDRYANAGQMLTAFRRIKKPLVSEMGKSSKSSKSSKSTKRSGGSDGGHRWQLLRRQEFQKEYGKILETRCSCSKCAGPVSEAMLACPWCGTDRKVLPDVTRFPICCPRCNRGLKADWPYCPWCYGTGFELETKRTYTDRRYTARCTNKKCTRKSLMPFMRYCCWCRHRVKRKWKIENSPHTCHGCGWGIVSEYWSFCPWCETRTRDN</sequence>
<dbReference type="Gene3D" id="3.30.200.20">
    <property type="entry name" value="Phosphorylase Kinase, domain 1"/>
    <property type="match status" value="1"/>
</dbReference>
<accession>A0A518G0V5</accession>
<evidence type="ECO:0000259" key="2">
    <source>
        <dbReference type="PROSITE" id="PS50011"/>
    </source>
</evidence>
<gene>
    <name evidence="3" type="primary">spk1_2</name>
    <name evidence="3" type="ORF">Q31a_04370</name>
</gene>
<reference evidence="3 4" key="1">
    <citation type="submission" date="2019-02" db="EMBL/GenBank/DDBJ databases">
        <title>Deep-cultivation of Planctomycetes and their phenomic and genomic characterization uncovers novel biology.</title>
        <authorList>
            <person name="Wiegand S."/>
            <person name="Jogler M."/>
            <person name="Boedeker C."/>
            <person name="Pinto D."/>
            <person name="Vollmers J."/>
            <person name="Rivas-Marin E."/>
            <person name="Kohn T."/>
            <person name="Peeters S.H."/>
            <person name="Heuer A."/>
            <person name="Rast P."/>
            <person name="Oberbeckmann S."/>
            <person name="Bunk B."/>
            <person name="Jeske O."/>
            <person name="Meyerdierks A."/>
            <person name="Storesund J.E."/>
            <person name="Kallscheuer N."/>
            <person name="Luecker S."/>
            <person name="Lage O.M."/>
            <person name="Pohl T."/>
            <person name="Merkel B.J."/>
            <person name="Hornburger P."/>
            <person name="Mueller R.-W."/>
            <person name="Bruemmer F."/>
            <person name="Labrenz M."/>
            <person name="Spormann A.M."/>
            <person name="Op den Camp H."/>
            <person name="Overmann J."/>
            <person name="Amann R."/>
            <person name="Jetten M.S.M."/>
            <person name="Mascher T."/>
            <person name="Medema M.H."/>
            <person name="Devos D.P."/>
            <person name="Kaster A.-K."/>
            <person name="Ovreas L."/>
            <person name="Rohde M."/>
            <person name="Galperin M.Y."/>
            <person name="Jogler C."/>
        </authorList>
    </citation>
    <scope>NUCLEOTIDE SEQUENCE [LARGE SCALE GENOMIC DNA]</scope>
    <source>
        <strain evidence="3 4">Q31a</strain>
    </source>
</reference>
<protein>
    <submittedName>
        <fullName evidence="3">Serine/threonine-protein kinase PK-1</fullName>
        <ecNumber evidence="3">2.7.11.1</ecNumber>
    </submittedName>
</protein>
<dbReference type="SUPFAM" id="SSF56112">
    <property type="entry name" value="Protein kinase-like (PK-like)"/>
    <property type="match status" value="1"/>
</dbReference>
<feature type="region of interest" description="Disordered" evidence="1">
    <location>
        <begin position="258"/>
        <end position="283"/>
    </location>
</feature>
<dbReference type="InterPro" id="IPR008271">
    <property type="entry name" value="Ser/Thr_kinase_AS"/>
</dbReference>
<dbReference type="KEGG" id="ahel:Q31a_04370"/>
<dbReference type="PROSITE" id="PS50011">
    <property type="entry name" value="PROTEIN_KINASE_DOM"/>
    <property type="match status" value="1"/>
</dbReference>
<evidence type="ECO:0000313" key="4">
    <source>
        <dbReference type="Proteomes" id="UP000318017"/>
    </source>
</evidence>
<dbReference type="PANTHER" id="PTHR24345">
    <property type="entry name" value="SERINE/THREONINE-PROTEIN KINASE PLK"/>
    <property type="match status" value="1"/>
</dbReference>